<dbReference type="Gene3D" id="3.30.70.1730">
    <property type="match status" value="1"/>
</dbReference>
<sequence length="282" mass="31186">MFIVSCNDVGSNQMHQVRQSLLGEATVVMGINTTVRRALNDHPKYKKLIPHVKGNVEFVFTNGDLKNIREKDFANRVAVPRKLTRLPLWKLLFPPEAQGRRLVKPSFSRLGGSRRELQRELSRSPRMFTSSKRTPRSSEATLLNNISPFTDGFVYYGDGTVFLTTILDVTNDHCGTPLFGIMTVAAISLATRFPTVAAVPHLLANTFKNLAVFALTDYAVKESKSSRSTSFSTSGRSPRALCEPAASRSCLFLSASIDNRHRGSKTKFGTPGQDPVRRLAVA</sequence>
<dbReference type="GO" id="GO:0022625">
    <property type="term" value="C:cytosolic large ribosomal subunit"/>
    <property type="evidence" value="ECO:0007669"/>
    <property type="project" value="TreeGrafter"/>
</dbReference>
<gene>
    <name evidence="4" type="ORF">BJ554DRAFT_2880</name>
</gene>
<comment type="similarity">
    <text evidence="1">Belongs to the universal ribosomal protein uL10 family.</text>
</comment>
<dbReference type="EMBL" id="JAEFCI010010500">
    <property type="protein sequence ID" value="KAG5457174.1"/>
    <property type="molecule type" value="Genomic_DNA"/>
</dbReference>
<dbReference type="GO" id="GO:0002181">
    <property type="term" value="P:cytoplasmic translation"/>
    <property type="evidence" value="ECO:0007669"/>
    <property type="project" value="TreeGrafter"/>
</dbReference>
<keyword evidence="5" id="KW-1185">Reference proteome</keyword>
<name>A0A8H7ZQ55_9FUNG</name>
<reference evidence="4 5" key="1">
    <citation type="journal article" name="Sci. Rep.">
        <title>Genome-scale phylogenetic analyses confirm Olpidium as the closest living zoosporic fungus to the non-flagellated, terrestrial fungi.</title>
        <authorList>
            <person name="Chang Y."/>
            <person name="Rochon D."/>
            <person name="Sekimoto S."/>
            <person name="Wang Y."/>
            <person name="Chovatia M."/>
            <person name="Sandor L."/>
            <person name="Salamov A."/>
            <person name="Grigoriev I.V."/>
            <person name="Stajich J.E."/>
            <person name="Spatafora J.W."/>
        </authorList>
    </citation>
    <scope>NUCLEOTIDE SEQUENCE [LARGE SCALE GENOMIC DNA]</scope>
    <source>
        <strain evidence="4">S191</strain>
    </source>
</reference>
<evidence type="ECO:0000256" key="2">
    <source>
        <dbReference type="ARBA" id="ARBA00022980"/>
    </source>
</evidence>
<dbReference type="InterPro" id="IPR001790">
    <property type="entry name" value="Ribosomal_uL10"/>
</dbReference>
<dbReference type="InterPro" id="IPR050323">
    <property type="entry name" value="Ribosomal_protein_uL10"/>
</dbReference>
<protein>
    <submittedName>
        <fullName evidence="4">Uncharacterized protein</fullName>
    </submittedName>
</protein>
<comment type="caution">
    <text evidence="4">The sequence shown here is derived from an EMBL/GenBank/DDBJ whole genome shotgun (WGS) entry which is preliminary data.</text>
</comment>
<dbReference type="SUPFAM" id="SSF160369">
    <property type="entry name" value="Ribosomal protein L10-like"/>
    <property type="match status" value="1"/>
</dbReference>
<accession>A0A8H7ZQ55</accession>
<proteinExistence type="inferred from homology"/>
<dbReference type="GO" id="GO:0003735">
    <property type="term" value="F:structural constituent of ribosome"/>
    <property type="evidence" value="ECO:0007669"/>
    <property type="project" value="TreeGrafter"/>
</dbReference>
<keyword evidence="2" id="KW-0689">Ribosomal protein</keyword>
<dbReference type="PANTHER" id="PTHR45699">
    <property type="entry name" value="60S ACIDIC RIBOSOMAL PROTEIN P0"/>
    <property type="match status" value="1"/>
</dbReference>
<keyword evidence="3" id="KW-0687">Ribonucleoprotein</keyword>
<dbReference type="OrthoDB" id="10259902at2759"/>
<evidence type="ECO:0000313" key="5">
    <source>
        <dbReference type="Proteomes" id="UP000673691"/>
    </source>
</evidence>
<evidence type="ECO:0000256" key="1">
    <source>
        <dbReference type="ARBA" id="ARBA00008889"/>
    </source>
</evidence>
<dbReference type="GO" id="GO:0000027">
    <property type="term" value="P:ribosomal large subunit assembly"/>
    <property type="evidence" value="ECO:0007669"/>
    <property type="project" value="TreeGrafter"/>
</dbReference>
<dbReference type="Pfam" id="PF00466">
    <property type="entry name" value="Ribosomal_L10"/>
    <property type="match status" value="1"/>
</dbReference>
<evidence type="ECO:0000313" key="4">
    <source>
        <dbReference type="EMBL" id="KAG5457174.1"/>
    </source>
</evidence>
<evidence type="ECO:0000256" key="3">
    <source>
        <dbReference type="ARBA" id="ARBA00023274"/>
    </source>
</evidence>
<dbReference type="GO" id="GO:0070180">
    <property type="term" value="F:large ribosomal subunit rRNA binding"/>
    <property type="evidence" value="ECO:0007669"/>
    <property type="project" value="TreeGrafter"/>
</dbReference>
<dbReference type="PANTHER" id="PTHR45699:SF3">
    <property type="entry name" value="LARGE RIBOSOMAL SUBUNIT PROTEIN UL10"/>
    <property type="match status" value="1"/>
</dbReference>
<organism evidence="4 5">
    <name type="scientific">Olpidium bornovanus</name>
    <dbReference type="NCBI Taxonomy" id="278681"/>
    <lineage>
        <taxon>Eukaryota</taxon>
        <taxon>Fungi</taxon>
        <taxon>Fungi incertae sedis</taxon>
        <taxon>Olpidiomycota</taxon>
        <taxon>Olpidiomycotina</taxon>
        <taxon>Olpidiomycetes</taxon>
        <taxon>Olpidiales</taxon>
        <taxon>Olpidiaceae</taxon>
        <taxon>Olpidium</taxon>
    </lineage>
</organism>
<dbReference type="AlphaFoldDB" id="A0A8H7ZQ55"/>
<dbReference type="InterPro" id="IPR043141">
    <property type="entry name" value="Ribosomal_uL10-like_sf"/>
</dbReference>
<dbReference type="Proteomes" id="UP000673691">
    <property type="component" value="Unassembled WGS sequence"/>
</dbReference>